<keyword evidence="6" id="KW-0255">Endonuclease</keyword>
<evidence type="ECO:0000256" key="8">
    <source>
        <dbReference type="ARBA" id="ARBA00022769"/>
    </source>
</evidence>
<reference evidence="21 22" key="1">
    <citation type="submission" date="2022-05" db="EMBL/GenBank/DDBJ databases">
        <authorList>
            <consortium name="Genoscope - CEA"/>
            <person name="William W."/>
        </authorList>
    </citation>
    <scope>NUCLEOTIDE SEQUENCE [LARGE SCALE GENOMIC DNA]</scope>
</reference>
<accession>A0ABN8MQ86</accession>
<dbReference type="Pfam" id="PF00752">
    <property type="entry name" value="XPG_N"/>
    <property type="match status" value="1"/>
</dbReference>
<evidence type="ECO:0000256" key="2">
    <source>
        <dbReference type="ARBA" id="ARBA00010563"/>
    </source>
</evidence>
<comment type="cofactor">
    <cofactor evidence="17">
        <name>Mg(2+)</name>
        <dbReference type="ChEBI" id="CHEBI:18420"/>
    </cofactor>
    <text evidence="17">Binds 2 magnesium ions per subunit. They probably participate in the reaction catalyzed by the enzyme. May bind an additional third magnesium ion after substrate binding.</text>
</comment>
<comment type="function">
    <text evidence="17">5'-&gt;3' double-stranded DNA exonuclease which may also possess a cryptic 3'-&gt;5' double-stranded DNA exonuclease activity. Functions in DNA mismatch repair.</text>
</comment>
<dbReference type="InterPro" id="IPR019734">
    <property type="entry name" value="TPR_rpt"/>
</dbReference>
<keyword evidence="9 17" id="KW-0378">Hydrolase</keyword>
<keyword evidence="4 17" id="KW-0540">Nuclease</keyword>
<dbReference type="InterPro" id="IPR037315">
    <property type="entry name" value="EXO1_H3TH"/>
</dbReference>
<keyword evidence="12 17" id="KW-0267">Excision nuclease</keyword>
<dbReference type="InterPro" id="IPR019974">
    <property type="entry name" value="XPG_CS"/>
</dbReference>
<evidence type="ECO:0000256" key="16">
    <source>
        <dbReference type="PROSITE-ProRule" id="PRU00339"/>
    </source>
</evidence>
<dbReference type="InterPro" id="IPR036279">
    <property type="entry name" value="5-3_exonuclease_C_sf"/>
</dbReference>
<evidence type="ECO:0000256" key="7">
    <source>
        <dbReference type="ARBA" id="ARBA00022763"/>
    </source>
</evidence>
<dbReference type="Gene3D" id="1.10.150.20">
    <property type="entry name" value="5' to 3' exonuclease, C-terminal subdomain"/>
    <property type="match status" value="1"/>
</dbReference>
<evidence type="ECO:0000256" key="3">
    <source>
        <dbReference type="ARBA" id="ARBA00020324"/>
    </source>
</evidence>
<dbReference type="InterPro" id="IPR006084">
    <property type="entry name" value="XPG/Rad2"/>
</dbReference>
<evidence type="ECO:0000259" key="20">
    <source>
        <dbReference type="SMART" id="SM00485"/>
    </source>
</evidence>
<evidence type="ECO:0000256" key="15">
    <source>
        <dbReference type="ARBA" id="ARBA00023242"/>
    </source>
</evidence>
<dbReference type="SMART" id="SM00485">
    <property type="entry name" value="XPGN"/>
    <property type="match status" value="1"/>
</dbReference>
<feature type="repeat" description="TPR" evidence="16">
    <location>
        <begin position="97"/>
        <end position="130"/>
    </location>
</feature>
<evidence type="ECO:0000256" key="10">
    <source>
        <dbReference type="ARBA" id="ARBA00022839"/>
    </source>
</evidence>
<dbReference type="PRINTS" id="PR00853">
    <property type="entry name" value="XPGRADSUPER"/>
</dbReference>
<dbReference type="EMBL" id="CALNXI010000667">
    <property type="protein sequence ID" value="CAH3030942.1"/>
    <property type="molecule type" value="Genomic_DNA"/>
</dbReference>
<dbReference type="CDD" id="cd09857">
    <property type="entry name" value="PIN_EXO1"/>
    <property type="match status" value="1"/>
</dbReference>
<dbReference type="SMART" id="SM00484">
    <property type="entry name" value="XPGI"/>
    <property type="match status" value="1"/>
</dbReference>
<evidence type="ECO:0000256" key="9">
    <source>
        <dbReference type="ARBA" id="ARBA00022801"/>
    </source>
</evidence>
<keyword evidence="13 17" id="KW-0238">DNA-binding</keyword>
<dbReference type="Pfam" id="PF00867">
    <property type="entry name" value="XPG_I"/>
    <property type="match status" value="1"/>
</dbReference>
<keyword evidence="15 17" id="KW-0539">Nucleus</keyword>
<evidence type="ECO:0000313" key="21">
    <source>
        <dbReference type="EMBL" id="CAH3030942.1"/>
    </source>
</evidence>
<dbReference type="PROSITE" id="PS00841">
    <property type="entry name" value="XPG_1"/>
    <property type="match status" value="1"/>
</dbReference>
<evidence type="ECO:0000256" key="14">
    <source>
        <dbReference type="ARBA" id="ARBA00023204"/>
    </source>
</evidence>
<comment type="caution">
    <text evidence="21">The sequence shown here is derived from an EMBL/GenBank/DDBJ whole genome shotgun (WGS) entry which is preliminary data.</text>
</comment>
<dbReference type="SUPFAM" id="SSF88723">
    <property type="entry name" value="PIN domain-like"/>
    <property type="match status" value="1"/>
</dbReference>
<sequence length="780" mass="85564">MGIQGLLPLLKPIQKPVSIAEDFAGQVIAVDAYCWLHKGAYGCAMELVEGKKSFVYVNYVLKRINMLLHFNVKPILVFDGSYLPSKAGQEEQRRKTRQENKAKGLAFLRAGNRQQALECFQKCVDISPEMALEVIKECRKKGVDCIVAPYEADAQLAYLMKTGITSAVISEDSDLLVYGCQKVIFKMDAYGHGMAIDLADLSKLTDLKLHEFTQEKFRHMCILSGCDYLPSVKGIGLHKALKLLRKSSSVEKAIRSLRLDAKMQVPADYEKSFKQADETFLYQLVFDPISKKLVPLNELPEGIELGDLEFAGPLMSREKALGIALGNINPITGEVIANFSPCKTKVLDLGSDGKSGDDVDIESDSLTPVTTSSFGHSVMSKRGKTGYDVQKNLSGLLLNSQQSVKTKKPFMPPGQKRKAAEDAVDDDSLVNMYTALKPRPLLTRAPSNVERKGSSTLGHGLKRAKFKNPFKVNGQDMESKGKTEFSRYFNLAGSPEHKEQIGDNEVTNSECQDEDEASTVSAGDPGAVLTLLKENTADDSCGNEVGSGSNDEGDIEENKENEFHSCEVSSSRERLSVKKLEGSQESDSSQRISETSSKLQKQSILRNHSLNTQTGNKSLGELFGYKPTVKKRRLDDYKSVPLQEIANEKTGIPVPPVEIIDIDSGYLSDTEQSTDGDTPTPTPSAVAHLTPLSSGRSLPLSQGSAVGTKTMKKQIRLNSKPGSRSTGLGRCRSMGMSRPKKKAQSGSCNKEAQTPTVSSTLFKYFEYEKRKGPKVNEFTQ</sequence>
<feature type="region of interest" description="Disordered" evidence="18">
    <location>
        <begin position="689"/>
        <end position="755"/>
    </location>
</feature>
<comment type="subcellular location">
    <subcellularLocation>
        <location evidence="1 17">Nucleus</location>
    </subcellularLocation>
</comment>
<dbReference type="InterPro" id="IPR006086">
    <property type="entry name" value="XPG-I_dom"/>
</dbReference>
<feature type="domain" description="XPG-I" evidence="19">
    <location>
        <begin position="139"/>
        <end position="209"/>
    </location>
</feature>
<dbReference type="PROSITE" id="PS50005">
    <property type="entry name" value="TPR"/>
    <property type="match status" value="1"/>
</dbReference>
<evidence type="ECO:0000259" key="19">
    <source>
        <dbReference type="SMART" id="SM00484"/>
    </source>
</evidence>
<keyword evidence="5 17" id="KW-0479">Metal-binding</keyword>
<dbReference type="InterPro" id="IPR029060">
    <property type="entry name" value="PIN-like_dom_sf"/>
</dbReference>
<dbReference type="PANTHER" id="PTHR11081:SF8">
    <property type="entry name" value="EXONUCLEASE 1"/>
    <property type="match status" value="1"/>
</dbReference>
<evidence type="ECO:0000256" key="13">
    <source>
        <dbReference type="ARBA" id="ARBA00023125"/>
    </source>
</evidence>
<dbReference type="InterPro" id="IPR044752">
    <property type="entry name" value="PIN-like_EXO1"/>
</dbReference>
<dbReference type="CDD" id="cd09908">
    <property type="entry name" value="H3TH_EXO1"/>
    <property type="match status" value="1"/>
</dbReference>
<dbReference type="EC" id="3.1.-.-" evidence="17"/>
<feature type="compositionally biased region" description="Polar residues" evidence="18">
    <location>
        <begin position="583"/>
        <end position="617"/>
    </location>
</feature>
<keyword evidence="10 17" id="KW-0269">Exonuclease</keyword>
<feature type="region of interest" description="Disordered" evidence="18">
    <location>
        <begin position="492"/>
        <end position="621"/>
    </location>
</feature>
<comment type="similarity">
    <text evidence="2 17">Belongs to the XPG/RAD2 endonuclease family. EXO1 subfamily.</text>
</comment>
<protein>
    <recommendedName>
        <fullName evidence="3 17">Exonuclease 1</fullName>
        <ecNumber evidence="17">3.1.-.-</ecNumber>
    </recommendedName>
</protein>
<evidence type="ECO:0000313" key="22">
    <source>
        <dbReference type="Proteomes" id="UP001159427"/>
    </source>
</evidence>
<evidence type="ECO:0000256" key="12">
    <source>
        <dbReference type="ARBA" id="ARBA00022881"/>
    </source>
</evidence>
<name>A0ABN8MQ86_9CNID</name>
<dbReference type="PROSITE" id="PS00842">
    <property type="entry name" value="XPG_2"/>
    <property type="match status" value="1"/>
</dbReference>
<keyword evidence="11 17" id="KW-0460">Magnesium</keyword>
<dbReference type="SUPFAM" id="SSF47807">
    <property type="entry name" value="5' to 3' exonuclease, C-terminal subdomain"/>
    <property type="match status" value="1"/>
</dbReference>
<proteinExistence type="inferred from homology"/>
<organism evidence="21 22">
    <name type="scientific">Porites evermanni</name>
    <dbReference type="NCBI Taxonomy" id="104178"/>
    <lineage>
        <taxon>Eukaryota</taxon>
        <taxon>Metazoa</taxon>
        <taxon>Cnidaria</taxon>
        <taxon>Anthozoa</taxon>
        <taxon>Hexacorallia</taxon>
        <taxon>Scleractinia</taxon>
        <taxon>Fungiina</taxon>
        <taxon>Poritidae</taxon>
        <taxon>Porites</taxon>
    </lineage>
</organism>
<dbReference type="SMART" id="SM00279">
    <property type="entry name" value="HhH2"/>
    <property type="match status" value="1"/>
</dbReference>
<feature type="compositionally biased region" description="Polar residues" evidence="18">
    <location>
        <begin position="691"/>
        <end position="707"/>
    </location>
</feature>
<evidence type="ECO:0000256" key="5">
    <source>
        <dbReference type="ARBA" id="ARBA00022723"/>
    </source>
</evidence>
<feature type="compositionally biased region" description="Polar residues" evidence="18">
    <location>
        <begin position="716"/>
        <end position="726"/>
    </location>
</feature>
<dbReference type="InterPro" id="IPR008918">
    <property type="entry name" value="HhH2"/>
</dbReference>
<keyword evidence="14 17" id="KW-0234">DNA repair</keyword>
<evidence type="ECO:0000256" key="4">
    <source>
        <dbReference type="ARBA" id="ARBA00022722"/>
    </source>
</evidence>
<feature type="domain" description="XPG N-terminal" evidence="20">
    <location>
        <begin position="1"/>
        <end position="100"/>
    </location>
</feature>
<keyword evidence="22" id="KW-1185">Reference proteome</keyword>
<dbReference type="Gene3D" id="3.40.50.1010">
    <property type="entry name" value="5'-nuclease"/>
    <property type="match status" value="1"/>
</dbReference>
<evidence type="ECO:0000256" key="17">
    <source>
        <dbReference type="RuleBase" id="RU910737"/>
    </source>
</evidence>
<gene>
    <name evidence="21" type="ORF">PEVE_00038748</name>
</gene>
<keyword evidence="7 17" id="KW-0227">DNA damage</keyword>
<dbReference type="InterPro" id="IPR006085">
    <property type="entry name" value="XPG_DNA_repair_N"/>
</dbReference>
<dbReference type="Proteomes" id="UP001159427">
    <property type="component" value="Unassembled WGS sequence"/>
</dbReference>
<evidence type="ECO:0000256" key="18">
    <source>
        <dbReference type="SAM" id="MobiDB-lite"/>
    </source>
</evidence>
<keyword evidence="8 17" id="KW-0228">DNA excision</keyword>
<feature type="compositionally biased region" description="Basic and acidic residues" evidence="18">
    <location>
        <begin position="556"/>
        <end position="582"/>
    </location>
</feature>
<keyword evidence="16" id="KW-0802">TPR repeat</keyword>
<dbReference type="PANTHER" id="PTHR11081">
    <property type="entry name" value="FLAP ENDONUCLEASE FAMILY MEMBER"/>
    <property type="match status" value="1"/>
</dbReference>
<evidence type="ECO:0000256" key="6">
    <source>
        <dbReference type="ARBA" id="ARBA00022759"/>
    </source>
</evidence>
<evidence type="ECO:0000256" key="1">
    <source>
        <dbReference type="ARBA" id="ARBA00004123"/>
    </source>
</evidence>
<evidence type="ECO:0000256" key="11">
    <source>
        <dbReference type="ARBA" id="ARBA00022842"/>
    </source>
</evidence>
<feature type="compositionally biased region" description="Polar residues" evidence="18">
    <location>
        <begin position="744"/>
        <end position="755"/>
    </location>
</feature>